<sequence length="365" mass="40692">MPERAARREDVQSRAPPLRDPSRQEPVPRPRLTVASPRGPSRTIRITIDATNQSSGVRGRTPHKDVPLPPVNRPREKNKSVQQDQSRASSALAERPCKVLLVVCEGDRPDLGPIFESDEQIARMHPDILTLPGVTATILAPSPAQSAAILIMTPRATAVVPDSMPARTGEYPVVEEQVALVYLPKKTLLNQLADLSRPEQARVTLEVQRVAREVLEDPGLPTTGPRETLEPSMARYADQTVALIKNWVQEKADHGEAISVQPSILMLSKLFLRQIPQEPRFTVPASVEDSIPEFQLLCVAMVSWASNLHREVCEDRQTRAALTKRANGRQVELDALRQQYDLTNLQLHPTSTELMEVMNRRVQFT</sequence>
<comment type="caution">
    <text evidence="2">The sequence shown here is derived from an EMBL/GenBank/DDBJ whole genome shotgun (WGS) entry which is preliminary data.</text>
</comment>
<proteinExistence type="predicted"/>
<feature type="compositionally biased region" description="Polar residues" evidence="1">
    <location>
        <begin position="80"/>
        <end position="89"/>
    </location>
</feature>
<accession>A0ABD1YD22</accession>
<name>A0ABD1YD22_9MARC</name>
<dbReference type="EMBL" id="JBHFFA010000005">
    <property type="protein sequence ID" value="KAL2624309.1"/>
    <property type="molecule type" value="Genomic_DNA"/>
</dbReference>
<evidence type="ECO:0000313" key="3">
    <source>
        <dbReference type="Proteomes" id="UP001605036"/>
    </source>
</evidence>
<keyword evidence="3" id="KW-1185">Reference proteome</keyword>
<feature type="compositionally biased region" description="Basic and acidic residues" evidence="1">
    <location>
        <begin position="1"/>
        <end position="12"/>
    </location>
</feature>
<dbReference type="Proteomes" id="UP001605036">
    <property type="component" value="Unassembled WGS sequence"/>
</dbReference>
<gene>
    <name evidence="2" type="ORF">R1flu_008554</name>
</gene>
<dbReference type="AlphaFoldDB" id="A0ABD1YD22"/>
<protein>
    <submittedName>
        <fullName evidence="2">Uncharacterized protein</fullName>
    </submittedName>
</protein>
<evidence type="ECO:0000313" key="2">
    <source>
        <dbReference type="EMBL" id="KAL2624309.1"/>
    </source>
</evidence>
<organism evidence="2 3">
    <name type="scientific">Riccia fluitans</name>
    <dbReference type="NCBI Taxonomy" id="41844"/>
    <lineage>
        <taxon>Eukaryota</taxon>
        <taxon>Viridiplantae</taxon>
        <taxon>Streptophyta</taxon>
        <taxon>Embryophyta</taxon>
        <taxon>Marchantiophyta</taxon>
        <taxon>Marchantiopsida</taxon>
        <taxon>Marchantiidae</taxon>
        <taxon>Marchantiales</taxon>
        <taxon>Ricciaceae</taxon>
        <taxon>Riccia</taxon>
    </lineage>
</organism>
<reference evidence="2 3" key="1">
    <citation type="submission" date="2024-09" db="EMBL/GenBank/DDBJ databases">
        <title>Chromosome-scale assembly of Riccia fluitans.</title>
        <authorList>
            <person name="Paukszto L."/>
            <person name="Sawicki J."/>
            <person name="Karawczyk K."/>
            <person name="Piernik-Szablinska J."/>
            <person name="Szczecinska M."/>
            <person name="Mazdziarz M."/>
        </authorList>
    </citation>
    <scope>NUCLEOTIDE SEQUENCE [LARGE SCALE GENOMIC DNA]</scope>
    <source>
        <strain evidence="2">Rf_01</strain>
        <tissue evidence="2">Aerial parts of the thallus</tissue>
    </source>
</reference>
<feature type="region of interest" description="Disordered" evidence="1">
    <location>
        <begin position="1"/>
        <end position="90"/>
    </location>
</feature>
<evidence type="ECO:0000256" key="1">
    <source>
        <dbReference type="SAM" id="MobiDB-lite"/>
    </source>
</evidence>